<keyword evidence="3" id="KW-0496">Mitochondrion</keyword>
<dbReference type="GO" id="GO:0005739">
    <property type="term" value="C:mitochondrion"/>
    <property type="evidence" value="ECO:0007669"/>
    <property type="project" value="UniProtKB-SubCell"/>
</dbReference>
<evidence type="ECO:0000313" key="5">
    <source>
        <dbReference type="EMBL" id="KAF9521510.1"/>
    </source>
</evidence>
<keyword evidence="2" id="KW-0809">Transit peptide</keyword>
<evidence type="ECO:0000256" key="2">
    <source>
        <dbReference type="ARBA" id="ARBA00022946"/>
    </source>
</evidence>
<dbReference type="AlphaFoldDB" id="A0A9P6JHS7"/>
<dbReference type="PANTHER" id="PTHR28554:SF1">
    <property type="entry name" value="LARGE RIBOSOMAL SUBUNIT PROTEIN ML45"/>
    <property type="match status" value="1"/>
</dbReference>
<evidence type="ECO:0000256" key="4">
    <source>
        <dbReference type="SAM" id="MobiDB-lite"/>
    </source>
</evidence>
<accession>A0A9P6JHS7</accession>
<reference evidence="5" key="1">
    <citation type="submission" date="2020-11" db="EMBL/GenBank/DDBJ databases">
        <authorList>
            <consortium name="DOE Joint Genome Institute"/>
            <person name="Ahrendt S."/>
            <person name="Riley R."/>
            <person name="Andreopoulos W."/>
            <person name="Labutti K."/>
            <person name="Pangilinan J."/>
            <person name="Ruiz-Duenas F.J."/>
            <person name="Barrasa J.M."/>
            <person name="Sanchez-Garcia M."/>
            <person name="Camarero S."/>
            <person name="Miyauchi S."/>
            <person name="Serrano A."/>
            <person name="Linde D."/>
            <person name="Babiker R."/>
            <person name="Drula E."/>
            <person name="Ayuso-Fernandez I."/>
            <person name="Pacheco R."/>
            <person name="Padilla G."/>
            <person name="Ferreira P."/>
            <person name="Barriuso J."/>
            <person name="Kellner H."/>
            <person name="Castanera R."/>
            <person name="Alfaro M."/>
            <person name="Ramirez L."/>
            <person name="Pisabarro A.G."/>
            <person name="Kuo A."/>
            <person name="Tritt A."/>
            <person name="Lipzen A."/>
            <person name="He G."/>
            <person name="Yan M."/>
            <person name="Ng V."/>
            <person name="Cullen D."/>
            <person name="Martin F."/>
            <person name="Rosso M.-N."/>
            <person name="Henrissat B."/>
            <person name="Hibbett D."/>
            <person name="Martinez A.T."/>
            <person name="Grigoriev I.V."/>
        </authorList>
    </citation>
    <scope>NUCLEOTIDE SEQUENCE</scope>
    <source>
        <strain evidence="5">CBS 506.95</strain>
    </source>
</reference>
<evidence type="ECO:0000256" key="1">
    <source>
        <dbReference type="ARBA" id="ARBA00004173"/>
    </source>
</evidence>
<sequence>MTSQISLRRFLSHGLSSNLRTASSVAHGYHARRNASATAGTLTHKGPVTAKTTAKAAHVPGPSATRKGASSNTSRRKGTSPAMAAASSAAQTATTAQTEQNMAQEAVSSPTPGVAKKYADMTEEEKEREVQRLLTYSELMPTVDPFGQEIVDTLDVMIPYPTTWSPSKNNLHQMQSNTSNYFKNSAALSMLMSYDCIPGINLNAHKKSWTQNMIDSFKRFHVHSTQPDALIAPFRQIALEMYEELNRAVASRNERALRDLVTFTYQKQISELVKASLKNNPKGRLLWQLHRIIDPVQVVSIRTSQGYVGPTEPRFGNRLMIHALVKFDTEQSLEIYSARGQALHPPAPKDQPYAIADADKKLEKWRVPAERRRVTEYLVMEKKMWVQGPWSFREQMWPSSSEAAAVAPPAEVGVAAGAAS</sequence>
<protein>
    <recommendedName>
        <fullName evidence="7">Tim44-like domain-containing protein</fullName>
    </recommendedName>
</protein>
<dbReference type="EMBL" id="MU158038">
    <property type="protein sequence ID" value="KAF9521510.1"/>
    <property type="molecule type" value="Genomic_DNA"/>
</dbReference>
<comment type="caution">
    <text evidence="5">The sequence shown here is derived from an EMBL/GenBank/DDBJ whole genome shotgun (WGS) entry which is preliminary data.</text>
</comment>
<dbReference type="Gene3D" id="3.10.450.240">
    <property type="match status" value="1"/>
</dbReference>
<feature type="compositionally biased region" description="Low complexity" evidence="4">
    <location>
        <begin position="82"/>
        <end position="106"/>
    </location>
</feature>
<evidence type="ECO:0000256" key="3">
    <source>
        <dbReference type="ARBA" id="ARBA00023128"/>
    </source>
</evidence>
<feature type="region of interest" description="Disordered" evidence="4">
    <location>
        <begin position="36"/>
        <end position="125"/>
    </location>
</feature>
<evidence type="ECO:0008006" key="7">
    <source>
        <dbReference type="Google" id="ProtNLM"/>
    </source>
</evidence>
<gene>
    <name evidence="5" type="ORF">CPB83DRAFT_865482</name>
</gene>
<evidence type="ECO:0000313" key="6">
    <source>
        <dbReference type="Proteomes" id="UP000807306"/>
    </source>
</evidence>
<dbReference type="PANTHER" id="PTHR28554">
    <property type="entry name" value="39S RIBOSOMAL PROTEIN L45, MITOCHONDRIAL"/>
    <property type="match status" value="1"/>
</dbReference>
<name>A0A9P6JHS7_9AGAR</name>
<dbReference type="Proteomes" id="UP000807306">
    <property type="component" value="Unassembled WGS sequence"/>
</dbReference>
<proteinExistence type="predicted"/>
<keyword evidence="6" id="KW-1185">Reference proteome</keyword>
<dbReference type="InterPro" id="IPR051975">
    <property type="entry name" value="mtLSU_mL45"/>
</dbReference>
<dbReference type="OrthoDB" id="19619at2759"/>
<comment type="subcellular location">
    <subcellularLocation>
        <location evidence="1">Mitochondrion</location>
    </subcellularLocation>
</comment>
<organism evidence="5 6">
    <name type="scientific">Crepidotus variabilis</name>
    <dbReference type="NCBI Taxonomy" id="179855"/>
    <lineage>
        <taxon>Eukaryota</taxon>
        <taxon>Fungi</taxon>
        <taxon>Dikarya</taxon>
        <taxon>Basidiomycota</taxon>
        <taxon>Agaricomycotina</taxon>
        <taxon>Agaricomycetes</taxon>
        <taxon>Agaricomycetidae</taxon>
        <taxon>Agaricales</taxon>
        <taxon>Agaricineae</taxon>
        <taxon>Crepidotaceae</taxon>
        <taxon>Crepidotus</taxon>
    </lineage>
</organism>